<dbReference type="EnsemblPlants" id="OGLUM01G06630.1">
    <property type="protein sequence ID" value="OGLUM01G06630.1"/>
    <property type="gene ID" value="OGLUM01G06630"/>
</dbReference>
<evidence type="ECO:0000313" key="3">
    <source>
        <dbReference type="Proteomes" id="UP000026961"/>
    </source>
</evidence>
<evidence type="ECO:0000313" key="2">
    <source>
        <dbReference type="EnsemblPlants" id="OGLUM01G06630.1"/>
    </source>
</evidence>
<proteinExistence type="predicted"/>
<reference evidence="2" key="1">
    <citation type="submission" date="2013-08" db="EMBL/GenBank/DDBJ databases">
        <title>Oryza genome evolution.</title>
        <authorList>
            <person name="Wing R.A."/>
            <person name="Panaud O."/>
            <person name="Oliveira A.C."/>
        </authorList>
    </citation>
    <scope>NUCLEOTIDE SEQUENCE</scope>
</reference>
<dbReference type="AlphaFoldDB" id="A0A0D9Y4H9"/>
<reference evidence="2" key="3">
    <citation type="submission" date="2018-05" db="EMBL/GenBank/DDBJ databases">
        <title>OgluRS3 (Oryza glumaepatula Reference Sequence Version 3).</title>
        <authorList>
            <person name="Zhang J."/>
            <person name="Kudrna D."/>
            <person name="Lee S."/>
            <person name="Talag J."/>
            <person name="Welchert J."/>
            <person name="Wing R.A."/>
        </authorList>
    </citation>
    <scope>NUCLEOTIDE SEQUENCE [LARGE SCALE GENOMIC DNA]</scope>
</reference>
<name>A0A0D9Y4H9_9ORYZ</name>
<keyword evidence="3" id="KW-1185">Reference proteome</keyword>
<evidence type="ECO:0000256" key="1">
    <source>
        <dbReference type="SAM" id="MobiDB-lite"/>
    </source>
</evidence>
<dbReference type="Proteomes" id="UP000026961">
    <property type="component" value="Chromosome 1"/>
</dbReference>
<dbReference type="Gramene" id="OGLUM01G06630.1">
    <property type="protein sequence ID" value="OGLUM01G06630.1"/>
    <property type="gene ID" value="OGLUM01G06630"/>
</dbReference>
<protein>
    <submittedName>
        <fullName evidence="2">Uncharacterized protein</fullName>
    </submittedName>
</protein>
<sequence>MGDHLGHARSIRAPAASGAAGGEDWRCVLPSLNSSAPFLDFSVAIQAQAQQQKQQQQYPIIMHPW</sequence>
<reference evidence="2" key="2">
    <citation type="submission" date="2015-04" db="UniProtKB">
        <authorList>
            <consortium name="EnsemblPlants"/>
        </authorList>
    </citation>
    <scope>IDENTIFICATION</scope>
</reference>
<feature type="region of interest" description="Disordered" evidence="1">
    <location>
        <begin position="1"/>
        <end position="21"/>
    </location>
</feature>
<dbReference type="HOGENOM" id="CLU_2853355_0_0_1"/>
<accession>A0A0D9Y4H9</accession>
<organism evidence="2">
    <name type="scientific">Oryza glumipatula</name>
    <dbReference type="NCBI Taxonomy" id="40148"/>
    <lineage>
        <taxon>Eukaryota</taxon>
        <taxon>Viridiplantae</taxon>
        <taxon>Streptophyta</taxon>
        <taxon>Embryophyta</taxon>
        <taxon>Tracheophyta</taxon>
        <taxon>Spermatophyta</taxon>
        <taxon>Magnoliopsida</taxon>
        <taxon>Liliopsida</taxon>
        <taxon>Poales</taxon>
        <taxon>Poaceae</taxon>
        <taxon>BOP clade</taxon>
        <taxon>Oryzoideae</taxon>
        <taxon>Oryzeae</taxon>
        <taxon>Oryzinae</taxon>
        <taxon>Oryza</taxon>
    </lineage>
</organism>